<keyword evidence="1" id="KW-0472">Membrane</keyword>
<feature type="transmembrane region" description="Helical" evidence="1">
    <location>
        <begin position="34"/>
        <end position="52"/>
    </location>
</feature>
<name>A0A0L8I9Z2_OCTBM</name>
<dbReference type="EMBL" id="KQ416187">
    <property type="protein sequence ID" value="KOF98316.1"/>
    <property type="molecule type" value="Genomic_DNA"/>
</dbReference>
<organism evidence="2">
    <name type="scientific">Octopus bimaculoides</name>
    <name type="common">California two-spotted octopus</name>
    <dbReference type="NCBI Taxonomy" id="37653"/>
    <lineage>
        <taxon>Eukaryota</taxon>
        <taxon>Metazoa</taxon>
        <taxon>Spiralia</taxon>
        <taxon>Lophotrochozoa</taxon>
        <taxon>Mollusca</taxon>
        <taxon>Cephalopoda</taxon>
        <taxon>Coleoidea</taxon>
        <taxon>Octopodiformes</taxon>
        <taxon>Octopoda</taxon>
        <taxon>Incirrata</taxon>
        <taxon>Octopodidae</taxon>
        <taxon>Octopus</taxon>
    </lineage>
</organism>
<keyword evidence="1" id="KW-0812">Transmembrane</keyword>
<dbReference type="AlphaFoldDB" id="A0A0L8I9Z2"/>
<evidence type="ECO:0000313" key="2">
    <source>
        <dbReference type="EMBL" id="KOF98316.1"/>
    </source>
</evidence>
<accession>A0A0L8I9Z2</accession>
<reference evidence="2" key="1">
    <citation type="submission" date="2015-07" db="EMBL/GenBank/DDBJ databases">
        <title>MeaNS - Measles Nucleotide Surveillance Program.</title>
        <authorList>
            <person name="Tran T."/>
            <person name="Druce J."/>
        </authorList>
    </citation>
    <scope>NUCLEOTIDE SEQUENCE</scope>
    <source>
        <strain evidence="2">UCB-OBI-ISO-001</strain>
        <tissue evidence="2">Gonad</tissue>
    </source>
</reference>
<sequence length="53" mass="6243">MISSSFCRVSILYNFASSSLLKRNCTVLNRKPQFIHSLIFIIFFLHISQFLFL</sequence>
<proteinExistence type="predicted"/>
<keyword evidence="1" id="KW-1133">Transmembrane helix</keyword>
<gene>
    <name evidence="2" type="ORF">OCBIM_22026250mg</name>
</gene>
<evidence type="ECO:0000256" key="1">
    <source>
        <dbReference type="SAM" id="Phobius"/>
    </source>
</evidence>
<protein>
    <submittedName>
        <fullName evidence="2">Uncharacterized protein</fullName>
    </submittedName>
</protein>